<evidence type="ECO:0000313" key="1">
    <source>
        <dbReference type="EMBL" id="MDR6783323.1"/>
    </source>
</evidence>
<dbReference type="Proteomes" id="UP001246858">
    <property type="component" value="Unassembled WGS sequence"/>
</dbReference>
<sequence>MNNIDRLLEKLNKMVSLSKVYEEKLRPLPKFAIKKSGYRFIKSGKVVRGSWQLISGYVIAFTKDANGNLLAMNIYTSGQFFTEISNLLNEQPALYEFVAIGKVQALQMTQVQFKKLNKYPETGKLWLEISIKEYDREALKDKMLLLPKKERIIKFFQDYDIFDLPDKYAANFLRIPLDEYLELKVMLLDSGEIKVPLQNVKPVNRTFKRQSVYEVKQYLKNNYARQEGNSVNEIASHFNTSPKTLARAFGEVLGTSVHKLLLRIRMEKAFSLIVENKIPYNEVNLEVGYKDIYYFNKAFKKYHGFSAKEAPFRKL</sequence>
<organism evidence="1 2">
    <name type="scientific">Pedobacter africanus</name>
    <dbReference type="NCBI Taxonomy" id="151894"/>
    <lineage>
        <taxon>Bacteria</taxon>
        <taxon>Pseudomonadati</taxon>
        <taxon>Bacteroidota</taxon>
        <taxon>Sphingobacteriia</taxon>
        <taxon>Sphingobacteriales</taxon>
        <taxon>Sphingobacteriaceae</taxon>
        <taxon>Pedobacter</taxon>
    </lineage>
</organism>
<proteinExistence type="predicted"/>
<dbReference type="EMBL" id="JAVDTF010000001">
    <property type="protein sequence ID" value="MDR6783323.1"/>
    <property type="molecule type" value="Genomic_DNA"/>
</dbReference>
<protein>
    <submittedName>
        <fullName evidence="1">AraC-like DNA-binding protein</fullName>
    </submittedName>
</protein>
<reference evidence="1" key="1">
    <citation type="submission" date="2023-07" db="EMBL/GenBank/DDBJ databases">
        <title>Sorghum-associated microbial communities from plants grown in Nebraska, USA.</title>
        <authorList>
            <person name="Schachtman D."/>
        </authorList>
    </citation>
    <scope>NUCLEOTIDE SEQUENCE</scope>
    <source>
        <strain evidence="1">2697</strain>
    </source>
</reference>
<gene>
    <name evidence="1" type="ORF">J2X78_001875</name>
</gene>
<comment type="caution">
    <text evidence="1">The sequence shown here is derived from an EMBL/GenBank/DDBJ whole genome shotgun (WGS) entry which is preliminary data.</text>
</comment>
<evidence type="ECO:0000313" key="2">
    <source>
        <dbReference type="Proteomes" id="UP001246858"/>
    </source>
</evidence>
<keyword evidence="2" id="KW-1185">Reference proteome</keyword>
<accession>A0ACC6KW20</accession>
<name>A0ACC6KW20_9SPHI</name>